<reference evidence="9 10" key="1">
    <citation type="submission" date="2010-05" db="EMBL/GenBank/DDBJ databases">
        <title>The Genome Sequence of Thecamonas trahens ATCC 50062.</title>
        <authorList>
            <consortium name="The Broad Institute Genome Sequencing Platform"/>
            <person name="Russ C."/>
            <person name="Cuomo C."/>
            <person name="Shea T."/>
            <person name="Young S.K."/>
            <person name="Zeng Q."/>
            <person name="Koehrsen M."/>
            <person name="Haas B."/>
            <person name="Borodovsky M."/>
            <person name="Guigo R."/>
            <person name="Alvarado L."/>
            <person name="Berlin A."/>
            <person name="Bochicchio J."/>
            <person name="Borenstein D."/>
            <person name="Chapman S."/>
            <person name="Chen Z."/>
            <person name="Freedman E."/>
            <person name="Gellesch M."/>
            <person name="Goldberg J."/>
            <person name="Griggs A."/>
            <person name="Gujja S."/>
            <person name="Heilman E."/>
            <person name="Heiman D."/>
            <person name="Hepburn T."/>
            <person name="Howarth C."/>
            <person name="Jen D."/>
            <person name="Larson L."/>
            <person name="Mehta T."/>
            <person name="Park D."/>
            <person name="Pearson M."/>
            <person name="Roberts A."/>
            <person name="Saif S."/>
            <person name="Shenoy N."/>
            <person name="Sisk P."/>
            <person name="Stolte C."/>
            <person name="Sykes S."/>
            <person name="Thomson T."/>
            <person name="Walk T."/>
            <person name="White J."/>
            <person name="Yandava C."/>
            <person name="Burger G."/>
            <person name="Gray M.W."/>
            <person name="Holland P.W.H."/>
            <person name="King N."/>
            <person name="Lang F.B.F."/>
            <person name="Roger A.J."/>
            <person name="Ruiz-Trillo I."/>
            <person name="Lander E."/>
            <person name="Nusbaum C."/>
        </authorList>
    </citation>
    <scope>NUCLEOTIDE SEQUENCE [LARGE SCALE GENOMIC DNA]</scope>
    <source>
        <strain evidence="9 10">ATCC 50062</strain>
    </source>
</reference>
<dbReference type="OrthoDB" id="509353at2759"/>
<evidence type="ECO:0000256" key="2">
    <source>
        <dbReference type="ARBA" id="ARBA00022801"/>
    </source>
</evidence>
<protein>
    <recommendedName>
        <fullName evidence="8">Peptidase S8/S53 domain-containing protein</fullName>
    </recommendedName>
</protein>
<dbReference type="STRING" id="461836.A0A0L0DHJ6"/>
<keyword evidence="6" id="KW-1133">Transmembrane helix</keyword>
<dbReference type="Gene3D" id="2.60.120.380">
    <property type="match status" value="1"/>
</dbReference>
<evidence type="ECO:0000256" key="4">
    <source>
        <dbReference type="PIRSR" id="PIRSR615500-1"/>
    </source>
</evidence>
<dbReference type="InterPro" id="IPR036852">
    <property type="entry name" value="Peptidase_S8/S53_dom_sf"/>
</dbReference>
<evidence type="ECO:0000313" key="10">
    <source>
        <dbReference type="Proteomes" id="UP000054408"/>
    </source>
</evidence>
<dbReference type="GO" id="GO:0004252">
    <property type="term" value="F:serine-type endopeptidase activity"/>
    <property type="evidence" value="ECO:0007669"/>
    <property type="project" value="UniProtKB-UniRule"/>
</dbReference>
<keyword evidence="6" id="KW-0812">Transmembrane</keyword>
<dbReference type="PRINTS" id="PR00723">
    <property type="entry name" value="SUBTILISIN"/>
</dbReference>
<name>A0A0L0DHJ6_THETB</name>
<evidence type="ECO:0000256" key="1">
    <source>
        <dbReference type="ARBA" id="ARBA00022670"/>
    </source>
</evidence>
<dbReference type="PROSITE" id="PS00138">
    <property type="entry name" value="SUBTILASE_SER"/>
    <property type="match status" value="1"/>
</dbReference>
<evidence type="ECO:0000256" key="5">
    <source>
        <dbReference type="PROSITE-ProRule" id="PRU01240"/>
    </source>
</evidence>
<gene>
    <name evidence="9" type="ORF">AMSG_12105</name>
</gene>
<keyword evidence="6" id="KW-0472">Membrane</keyword>
<keyword evidence="2 5" id="KW-0378">Hydrolase</keyword>
<dbReference type="InterPro" id="IPR000209">
    <property type="entry name" value="Peptidase_S8/S53_dom"/>
</dbReference>
<dbReference type="CDD" id="cd04842">
    <property type="entry name" value="Peptidases_S8_Kp43_protease"/>
    <property type="match status" value="1"/>
</dbReference>
<dbReference type="PANTHER" id="PTHR43399">
    <property type="entry name" value="SUBTILISIN-RELATED"/>
    <property type="match status" value="1"/>
</dbReference>
<feature type="chain" id="PRO_5005537521" description="Peptidase S8/S53 domain-containing protein" evidence="7">
    <location>
        <begin position="29"/>
        <end position="909"/>
    </location>
</feature>
<keyword evidence="1 5" id="KW-0645">Protease</keyword>
<dbReference type="InterPro" id="IPR015500">
    <property type="entry name" value="Peptidase_S8_subtilisin-rel"/>
</dbReference>
<dbReference type="SUPFAM" id="SSF49785">
    <property type="entry name" value="Galactose-binding domain-like"/>
    <property type="match status" value="1"/>
</dbReference>
<dbReference type="GO" id="GO:0006508">
    <property type="term" value="P:proteolysis"/>
    <property type="evidence" value="ECO:0007669"/>
    <property type="project" value="UniProtKB-KW"/>
</dbReference>
<evidence type="ECO:0000259" key="8">
    <source>
        <dbReference type="Pfam" id="PF00082"/>
    </source>
</evidence>
<dbReference type="PANTHER" id="PTHR43399:SF5">
    <property type="entry name" value="PEPTIDASE S8 FAMILY WITH PROTEASE-ASSOCIATED DOMAIN"/>
    <property type="match status" value="1"/>
</dbReference>
<feature type="signal peptide" evidence="7">
    <location>
        <begin position="1"/>
        <end position="28"/>
    </location>
</feature>
<dbReference type="InterPro" id="IPR008979">
    <property type="entry name" value="Galactose-bd-like_sf"/>
</dbReference>
<dbReference type="AlphaFoldDB" id="A0A0L0DHJ6"/>
<dbReference type="Gene3D" id="3.40.50.200">
    <property type="entry name" value="Peptidase S8/S53 domain"/>
    <property type="match status" value="1"/>
</dbReference>
<dbReference type="EMBL" id="GL349470">
    <property type="protein sequence ID" value="KNC51787.1"/>
    <property type="molecule type" value="Genomic_DNA"/>
</dbReference>
<feature type="domain" description="Peptidase S8/S53" evidence="8">
    <location>
        <begin position="327"/>
        <end position="679"/>
    </location>
</feature>
<evidence type="ECO:0000313" key="9">
    <source>
        <dbReference type="EMBL" id="KNC51787.1"/>
    </source>
</evidence>
<dbReference type="GeneID" id="25570020"/>
<evidence type="ECO:0000256" key="6">
    <source>
        <dbReference type="SAM" id="Phobius"/>
    </source>
</evidence>
<dbReference type="Pfam" id="PF00082">
    <property type="entry name" value="Peptidase_S8"/>
    <property type="match status" value="1"/>
</dbReference>
<feature type="active site" description="Charge relay system" evidence="4 5">
    <location>
        <position position="630"/>
    </location>
</feature>
<dbReference type="SUPFAM" id="SSF52743">
    <property type="entry name" value="Subtilisin-like"/>
    <property type="match status" value="1"/>
</dbReference>
<proteinExistence type="inferred from homology"/>
<evidence type="ECO:0000256" key="7">
    <source>
        <dbReference type="SAM" id="SignalP"/>
    </source>
</evidence>
<keyword evidence="10" id="KW-1185">Reference proteome</keyword>
<sequence length="909" mass="94514">MPDTLTRLVVAAVAALALVAVLTAPTHAAPFREYSPYTEEELTRRFIESEAYAHTDGNAHPHTLALHSHLVDLETTPDVVGVRRSDGAGHQLAASVRAWVDPSVKAGLSQERSLHVVHVSGRLDDDAKAKLVGEMAALGVSLGSYLPHHSYLVFCSGREALEIQGLPVVRWVGPFLPEYKVHAEVATFVSLPGDVQTTLSASKAPAEMPRGGYSKHMHGSKLFVLLAEGAPEAASSTAAGDYAAAVEARLEAAGFRGVNVAAASPSKLVVTLQSFVEQGLVQALARDAAVQHIEFAPVFALRNKFARGITQSGTAGQTPITAAGLDGAGEVVGVADSGLDYDNCMFYDSSVSQPGPSHRKIIAYEVAPGNDMTDDVNGHGTHVVGSVAGATASSSSPVADWAGQAPAAKVYFTDIGETGGGLAVPGDLNTGLFPNPYASGARIHSNSWGSSSPSYTSSAAEVDRFMNTNQDMLVLVAGGNDGGSPESITSNVGSPATSKSCLAVGASQTSNDGFVDALNYYDWDERDAVARDAGISDCCTANKAAQEYCCRSKIESSIRNSPSRWDKVNVAPFSSRGPTTDGRLKPDLMAPGQDIVSAHSDGGGNSAEHCATGSPSGANQAALLSMAGTSMACPTMAGLAALVRQYYLSGYYPSGSASASAQLMPSAALVKATLINSAVPLTGEIDVGNNGTYVRLTSIPSIFQGFGRVQLDNALKFASSSHALYVDDSMQVSTDATVNYCISGVTNAQSLKATLVWSDVPGSPSSSIALVNDLNLYMGTDEKTQTGNWVTKRDTRNTVEQAVLAPSSIISGTTYKVQVKGWNVPSGPQNYALVITGAFGSVSKTGCTYEFVDNFEEQGDAESFPLGVAVGVGAVGLVGGLIVMCSLIIFKDKDTLGKLLAAFGFAPRQ</sequence>
<dbReference type="Proteomes" id="UP000054408">
    <property type="component" value="Unassembled WGS sequence"/>
</dbReference>
<dbReference type="OMA" id="FIESEAY"/>
<keyword evidence="7" id="KW-0732">Signal</keyword>
<dbReference type="InterPro" id="IPR023828">
    <property type="entry name" value="Peptidase_S8_Ser-AS"/>
</dbReference>
<dbReference type="InterPro" id="IPR051048">
    <property type="entry name" value="Peptidase_S8/S53_subtilisin"/>
</dbReference>
<dbReference type="RefSeq" id="XP_013755763.1">
    <property type="nucleotide sequence ID" value="XM_013900309.1"/>
</dbReference>
<evidence type="ECO:0000256" key="3">
    <source>
        <dbReference type="ARBA" id="ARBA00022825"/>
    </source>
</evidence>
<feature type="active site" description="Charge relay system" evidence="4 5">
    <location>
        <position position="379"/>
    </location>
</feature>
<feature type="transmembrane region" description="Helical" evidence="6">
    <location>
        <begin position="864"/>
        <end position="890"/>
    </location>
</feature>
<dbReference type="PROSITE" id="PS51892">
    <property type="entry name" value="SUBTILASE"/>
    <property type="match status" value="1"/>
</dbReference>
<keyword evidence="3 5" id="KW-0720">Serine protease</keyword>
<accession>A0A0L0DHJ6</accession>
<dbReference type="InterPro" id="IPR034058">
    <property type="entry name" value="TagA/B/C/D_pept_dom"/>
</dbReference>
<comment type="similarity">
    <text evidence="5">Belongs to the peptidase S8 family.</text>
</comment>
<organism evidence="9 10">
    <name type="scientific">Thecamonas trahens ATCC 50062</name>
    <dbReference type="NCBI Taxonomy" id="461836"/>
    <lineage>
        <taxon>Eukaryota</taxon>
        <taxon>Apusozoa</taxon>
        <taxon>Apusomonadida</taxon>
        <taxon>Apusomonadidae</taxon>
        <taxon>Thecamonas</taxon>
    </lineage>
</organism>
<feature type="active site" description="Charge relay system" evidence="4 5">
    <location>
        <position position="336"/>
    </location>
</feature>